<gene>
    <name evidence="3" type="ORF">BJ968_003059</name>
</gene>
<organism evidence="3 4">
    <name type="scientific">Kineococcus aurantiacus</name>
    <dbReference type="NCBI Taxonomy" id="37633"/>
    <lineage>
        <taxon>Bacteria</taxon>
        <taxon>Bacillati</taxon>
        <taxon>Actinomycetota</taxon>
        <taxon>Actinomycetes</taxon>
        <taxon>Kineosporiales</taxon>
        <taxon>Kineosporiaceae</taxon>
        <taxon>Kineococcus</taxon>
    </lineage>
</organism>
<reference evidence="3 4" key="1">
    <citation type="submission" date="2020-07" db="EMBL/GenBank/DDBJ databases">
        <title>Sequencing the genomes of 1000 actinobacteria strains.</title>
        <authorList>
            <person name="Klenk H.-P."/>
        </authorList>
    </citation>
    <scope>NUCLEOTIDE SEQUENCE [LARGE SCALE GENOMIC DNA]</scope>
    <source>
        <strain evidence="3 4">DSM 7487</strain>
    </source>
</reference>
<evidence type="ECO:0000313" key="3">
    <source>
        <dbReference type="EMBL" id="NYD23519.1"/>
    </source>
</evidence>
<dbReference type="InterPro" id="IPR025403">
    <property type="entry name" value="TgpA-like_C"/>
</dbReference>
<dbReference type="AlphaFoldDB" id="A0A7Y9DN11"/>
<feature type="domain" description="Protein-glutamine gamma-glutamyltransferase-like C-terminal" evidence="2">
    <location>
        <begin position="127"/>
        <end position="195"/>
    </location>
</feature>
<protein>
    <recommendedName>
        <fullName evidence="2">Protein-glutamine gamma-glutamyltransferase-like C-terminal domain-containing protein</fullName>
    </recommendedName>
</protein>
<feature type="transmembrane region" description="Helical" evidence="1">
    <location>
        <begin position="60"/>
        <end position="80"/>
    </location>
</feature>
<accession>A0A7Y9DN11</accession>
<evidence type="ECO:0000256" key="1">
    <source>
        <dbReference type="SAM" id="Phobius"/>
    </source>
</evidence>
<evidence type="ECO:0000313" key="4">
    <source>
        <dbReference type="Proteomes" id="UP000521922"/>
    </source>
</evidence>
<name>A0A7Y9DN11_9ACTN</name>
<dbReference type="EMBL" id="JACCBB010000001">
    <property type="protein sequence ID" value="NYD23519.1"/>
    <property type="molecule type" value="Genomic_DNA"/>
</dbReference>
<comment type="caution">
    <text evidence="3">The sequence shown here is derived from an EMBL/GenBank/DDBJ whole genome shotgun (WGS) entry which is preliminary data.</text>
</comment>
<sequence length="208" mass="21930">MTWPSAVPVQPDRAQARRWLAEELAGPEYRQSQGSWLQRAWTWLWERLQGVSVPGLGTGWTSVVVVVLLLAALAGAVYLVGGPLRRSARQAAAAPVFEAAPEPATAHFARADAAAAAGDHALAVAERFRGLVRSLEERALVEPRPGGTATEITTAAARALPDCADALARAARTFDDVRYGGRPATPGTDEDLRAVVAQVAAARPVVPA</sequence>
<proteinExistence type="predicted"/>
<keyword evidence="1" id="KW-0812">Transmembrane</keyword>
<evidence type="ECO:0000259" key="2">
    <source>
        <dbReference type="Pfam" id="PF13559"/>
    </source>
</evidence>
<dbReference type="Pfam" id="PF13559">
    <property type="entry name" value="DUF4129"/>
    <property type="match status" value="1"/>
</dbReference>
<keyword evidence="1" id="KW-1133">Transmembrane helix</keyword>
<dbReference type="RefSeq" id="WP_179753302.1">
    <property type="nucleotide sequence ID" value="NZ_BAAAGN010000029.1"/>
</dbReference>
<dbReference type="Proteomes" id="UP000521922">
    <property type="component" value="Unassembled WGS sequence"/>
</dbReference>
<keyword evidence="4" id="KW-1185">Reference proteome</keyword>
<keyword evidence="1" id="KW-0472">Membrane</keyword>